<dbReference type="AlphaFoldDB" id="A0A2A9ET01"/>
<keyword evidence="4" id="KW-0274">FAD</keyword>
<dbReference type="Gene3D" id="3.40.462.20">
    <property type="match status" value="1"/>
</dbReference>
<dbReference type="PANTHER" id="PTHR42973:SF39">
    <property type="entry name" value="FAD-BINDING PCMH-TYPE DOMAIN-CONTAINING PROTEIN"/>
    <property type="match status" value="1"/>
</dbReference>
<dbReference type="InterPro" id="IPR036318">
    <property type="entry name" value="FAD-bd_PCMH-like_sf"/>
</dbReference>
<comment type="similarity">
    <text evidence="2">Belongs to the oxygen-dependent FAD-linked oxidoreductase family.</text>
</comment>
<accession>A0A2A9ET01</accession>
<feature type="region of interest" description="Disordered" evidence="6">
    <location>
        <begin position="437"/>
        <end position="473"/>
    </location>
</feature>
<evidence type="ECO:0000313" key="9">
    <source>
        <dbReference type="Proteomes" id="UP000224130"/>
    </source>
</evidence>
<keyword evidence="5" id="KW-0560">Oxidoreductase</keyword>
<protein>
    <submittedName>
        <fullName evidence="8">FAD/FMN-containing dehydrogenase</fullName>
    </submittedName>
</protein>
<organism evidence="8 9">
    <name type="scientific">Isoptericola jiangsuensis</name>
    <dbReference type="NCBI Taxonomy" id="548579"/>
    <lineage>
        <taxon>Bacteria</taxon>
        <taxon>Bacillati</taxon>
        <taxon>Actinomycetota</taxon>
        <taxon>Actinomycetes</taxon>
        <taxon>Micrococcales</taxon>
        <taxon>Promicromonosporaceae</taxon>
        <taxon>Isoptericola</taxon>
    </lineage>
</organism>
<evidence type="ECO:0000256" key="3">
    <source>
        <dbReference type="ARBA" id="ARBA00022630"/>
    </source>
</evidence>
<reference evidence="8 9" key="1">
    <citation type="submission" date="2017-10" db="EMBL/GenBank/DDBJ databases">
        <title>Sequencing the genomes of 1000 actinobacteria strains.</title>
        <authorList>
            <person name="Klenk H.-P."/>
        </authorList>
    </citation>
    <scope>NUCLEOTIDE SEQUENCE [LARGE SCALE GENOMIC DNA]</scope>
    <source>
        <strain evidence="8 9">DSM 21863</strain>
    </source>
</reference>
<dbReference type="GO" id="GO:0016491">
    <property type="term" value="F:oxidoreductase activity"/>
    <property type="evidence" value="ECO:0007669"/>
    <property type="project" value="UniProtKB-KW"/>
</dbReference>
<gene>
    <name evidence="8" type="ORF">ATJ88_0531</name>
</gene>
<name>A0A2A9ET01_9MICO</name>
<evidence type="ECO:0000256" key="5">
    <source>
        <dbReference type="ARBA" id="ARBA00023002"/>
    </source>
</evidence>
<sequence>MNPPTAPWVRPGDAGYEDARRRLSVSAVVPPDRPAAVVRPRDTEGVVAAVHAARAHDLPLTVRSGGHGTAFTALRSGALALDLSGLDHVRVDPAAGTADVGPGATSLAVAEALAGTGWSFPVGHKGDVALGGFLLAGGNGWNQGDWGSACESVLSAEVVLADGSVTRIDAASGDAFAALRGAGPAFPAVVTGYRLRLHREPVLRARTVGFRADTSPALAEVGAWLDALAARVRPEVELTVVLGTGASGTEAVVRATAFGRDAAHADDLLATLDDDVPERATTYVRTTTTIPALLRGDTAPPGLATVAQQAWTRAGYADVLPLLAGPMASAPSSRSTVLVSSASYRRSAPPATEPLHRPLGTLTVAAYAVWEAGDGDGSAAAWPTATTEALAGLVTGHYVGEADLRRTPGRLVRCWAPGGLARLAAVRSRLDPEGRFLPPPGDLLPSAATRFRPPAAHPVGAAAPGPVPEELTA</sequence>
<dbReference type="InterPro" id="IPR016169">
    <property type="entry name" value="FAD-bd_PCMH_sub2"/>
</dbReference>
<feature type="domain" description="FAD-binding PCMH-type" evidence="7">
    <location>
        <begin position="30"/>
        <end position="200"/>
    </location>
</feature>
<dbReference type="RefSeq" id="WP_098462483.1">
    <property type="nucleotide sequence ID" value="NZ_PDJJ01000001.1"/>
</dbReference>
<evidence type="ECO:0000256" key="1">
    <source>
        <dbReference type="ARBA" id="ARBA00001974"/>
    </source>
</evidence>
<evidence type="ECO:0000259" key="7">
    <source>
        <dbReference type="PROSITE" id="PS51387"/>
    </source>
</evidence>
<dbReference type="Gene3D" id="3.30.465.10">
    <property type="match status" value="1"/>
</dbReference>
<evidence type="ECO:0000256" key="4">
    <source>
        <dbReference type="ARBA" id="ARBA00022827"/>
    </source>
</evidence>
<dbReference type="EMBL" id="PDJJ01000001">
    <property type="protein sequence ID" value="PFG41883.1"/>
    <property type="molecule type" value="Genomic_DNA"/>
</dbReference>
<dbReference type="Proteomes" id="UP000224130">
    <property type="component" value="Unassembled WGS sequence"/>
</dbReference>
<dbReference type="PANTHER" id="PTHR42973">
    <property type="entry name" value="BINDING OXIDOREDUCTASE, PUTATIVE (AFU_ORTHOLOGUE AFUA_1G17690)-RELATED"/>
    <property type="match status" value="1"/>
</dbReference>
<proteinExistence type="inferred from homology"/>
<feature type="compositionally biased region" description="Low complexity" evidence="6">
    <location>
        <begin position="453"/>
        <end position="464"/>
    </location>
</feature>
<dbReference type="InterPro" id="IPR016167">
    <property type="entry name" value="FAD-bd_PCMH_sub1"/>
</dbReference>
<dbReference type="InterPro" id="IPR050416">
    <property type="entry name" value="FAD-linked_Oxidoreductase"/>
</dbReference>
<dbReference type="OrthoDB" id="9775082at2"/>
<dbReference type="SUPFAM" id="SSF56176">
    <property type="entry name" value="FAD-binding/transporter-associated domain-like"/>
    <property type="match status" value="1"/>
</dbReference>
<dbReference type="Gene3D" id="3.30.43.10">
    <property type="entry name" value="Uridine Diphospho-n-acetylenolpyruvylglucosamine Reductase, domain 2"/>
    <property type="match status" value="1"/>
</dbReference>
<comment type="cofactor">
    <cofactor evidence="1">
        <name>FAD</name>
        <dbReference type="ChEBI" id="CHEBI:57692"/>
    </cofactor>
</comment>
<dbReference type="InterPro" id="IPR006094">
    <property type="entry name" value="Oxid_FAD_bind_N"/>
</dbReference>
<dbReference type="Pfam" id="PF01565">
    <property type="entry name" value="FAD_binding_4"/>
    <property type="match status" value="1"/>
</dbReference>
<evidence type="ECO:0000256" key="6">
    <source>
        <dbReference type="SAM" id="MobiDB-lite"/>
    </source>
</evidence>
<dbReference type="InterPro" id="IPR016166">
    <property type="entry name" value="FAD-bd_PCMH"/>
</dbReference>
<dbReference type="GO" id="GO:0071949">
    <property type="term" value="F:FAD binding"/>
    <property type="evidence" value="ECO:0007669"/>
    <property type="project" value="InterPro"/>
</dbReference>
<evidence type="ECO:0000313" key="8">
    <source>
        <dbReference type="EMBL" id="PFG41883.1"/>
    </source>
</evidence>
<keyword evidence="3" id="KW-0285">Flavoprotein</keyword>
<keyword evidence="9" id="KW-1185">Reference proteome</keyword>
<dbReference type="PROSITE" id="PS51387">
    <property type="entry name" value="FAD_PCMH"/>
    <property type="match status" value="1"/>
</dbReference>
<comment type="caution">
    <text evidence="8">The sequence shown here is derived from an EMBL/GenBank/DDBJ whole genome shotgun (WGS) entry which is preliminary data.</text>
</comment>
<evidence type="ECO:0000256" key="2">
    <source>
        <dbReference type="ARBA" id="ARBA00005466"/>
    </source>
</evidence>